<evidence type="ECO:0000313" key="3">
    <source>
        <dbReference type="EMBL" id="MCP1102661.1"/>
    </source>
</evidence>
<name>A0ABT1EA01_9FIRM</name>
<dbReference type="InterPro" id="IPR036569">
    <property type="entry name" value="RpiB_LacA_LacB_sf"/>
</dbReference>
<dbReference type="PANTHER" id="PTHR30345">
    <property type="entry name" value="RIBOSE-5-PHOSPHATE ISOMERASE B"/>
    <property type="match status" value="1"/>
</dbReference>
<dbReference type="EMBL" id="JAMZFW010000012">
    <property type="protein sequence ID" value="MCP1102661.1"/>
    <property type="molecule type" value="Genomic_DNA"/>
</dbReference>
<reference evidence="3 4" key="1">
    <citation type="journal article" date="2022" name="Genome Biol. Evol.">
        <title>Host diet, physiology and behaviors set the stage for Lachnospiraceae cladogenesis.</title>
        <authorList>
            <person name="Vera-Ponce De Leon A."/>
            <person name="Schneider M."/>
            <person name="Jahnes B.C."/>
            <person name="Sadowski V."/>
            <person name="Camuy-Velez L.A."/>
            <person name="Duan J."/>
            <person name="Sabree Z.L."/>
        </authorList>
    </citation>
    <scope>NUCLEOTIDE SEQUENCE [LARGE SCALE GENOMIC DNA]</scope>
    <source>
        <strain evidence="3 4">PAL113</strain>
    </source>
</reference>
<proteinExistence type="inferred from homology"/>
<dbReference type="Pfam" id="PF02502">
    <property type="entry name" value="LacAB_rpiB"/>
    <property type="match status" value="1"/>
</dbReference>
<dbReference type="InterPro" id="IPR003500">
    <property type="entry name" value="RpiB_LacA_LacB"/>
</dbReference>
<dbReference type="SUPFAM" id="SSF89623">
    <property type="entry name" value="Ribose/Galactose isomerase RpiB/AlsB"/>
    <property type="match status" value="1"/>
</dbReference>
<dbReference type="GO" id="GO:0004751">
    <property type="term" value="F:ribose-5-phosphate isomerase activity"/>
    <property type="evidence" value="ECO:0007669"/>
    <property type="project" value="UniProtKB-EC"/>
</dbReference>
<accession>A0ABT1EA01</accession>
<dbReference type="NCBIfam" id="NF004051">
    <property type="entry name" value="PRK05571.1"/>
    <property type="match status" value="1"/>
</dbReference>
<dbReference type="PIRSF" id="PIRSF005384">
    <property type="entry name" value="RpiB_LacA_B"/>
    <property type="match status" value="1"/>
</dbReference>
<dbReference type="Gene3D" id="3.40.1400.10">
    <property type="entry name" value="Sugar-phosphate isomerase, RpiB/LacA/LacB"/>
    <property type="match status" value="1"/>
</dbReference>
<dbReference type="PANTHER" id="PTHR30345:SF0">
    <property type="entry name" value="DNA DAMAGE-REPAIR_TOLERATION PROTEIN DRT102"/>
    <property type="match status" value="1"/>
</dbReference>
<evidence type="ECO:0000256" key="1">
    <source>
        <dbReference type="ARBA" id="ARBA00008754"/>
    </source>
</evidence>
<dbReference type="InterPro" id="IPR004785">
    <property type="entry name" value="RpiB"/>
</dbReference>
<evidence type="ECO:0000256" key="2">
    <source>
        <dbReference type="ARBA" id="ARBA00023235"/>
    </source>
</evidence>
<dbReference type="Proteomes" id="UP001523566">
    <property type="component" value="Unassembled WGS sequence"/>
</dbReference>
<evidence type="ECO:0000313" key="4">
    <source>
        <dbReference type="Proteomes" id="UP001523566"/>
    </source>
</evidence>
<gene>
    <name evidence="3" type="primary">rpiB</name>
    <name evidence="3" type="ORF">NK125_09560</name>
</gene>
<comment type="caution">
    <text evidence="3">The sequence shown here is derived from an EMBL/GenBank/DDBJ whole genome shotgun (WGS) entry which is preliminary data.</text>
</comment>
<protein>
    <submittedName>
        <fullName evidence="3">Ribose 5-phosphate isomerase B</fullName>
        <ecNumber evidence="3">5.3.1.6</ecNumber>
    </submittedName>
</protein>
<dbReference type="NCBIfam" id="TIGR00689">
    <property type="entry name" value="rpiB_lacA_lacB"/>
    <property type="match status" value="1"/>
</dbReference>
<keyword evidence="2 3" id="KW-0413">Isomerase</keyword>
<dbReference type="NCBIfam" id="TIGR01120">
    <property type="entry name" value="rpiB"/>
    <property type="match status" value="1"/>
</dbReference>
<keyword evidence="4" id="KW-1185">Reference proteome</keyword>
<dbReference type="RefSeq" id="WP_262066446.1">
    <property type="nucleotide sequence ID" value="NZ_JAMXOD010000012.1"/>
</dbReference>
<sequence length="145" mass="15507">MKLGIASDHAGYELKCEIINYLSQKGLDILDYGTDNVESVSYVNYGKVLGEAVAKGEVEKGIAICGTGVGISIAANKVKGVRAAVCSEPTTARLVKQHNNANVIAFGARIVGTEVAKFIVDEWLDAEFQGGRHAERISEIHSIED</sequence>
<comment type="similarity">
    <text evidence="1">Belongs to the LacAB/RpiB family.</text>
</comment>
<dbReference type="EC" id="5.3.1.6" evidence="3"/>
<organism evidence="3 4">
    <name type="scientific">Aequitasia blattaphilus</name>
    <dbReference type="NCBI Taxonomy" id="2949332"/>
    <lineage>
        <taxon>Bacteria</taxon>
        <taxon>Bacillati</taxon>
        <taxon>Bacillota</taxon>
        <taxon>Clostridia</taxon>
        <taxon>Lachnospirales</taxon>
        <taxon>Lachnospiraceae</taxon>
        <taxon>Aequitasia</taxon>
    </lineage>
</organism>